<organism evidence="2 3">
    <name type="scientific">Phytophthora ramorum</name>
    <name type="common">Sudden oak death agent</name>
    <dbReference type="NCBI Taxonomy" id="164328"/>
    <lineage>
        <taxon>Eukaryota</taxon>
        <taxon>Sar</taxon>
        <taxon>Stramenopiles</taxon>
        <taxon>Oomycota</taxon>
        <taxon>Peronosporomycetes</taxon>
        <taxon>Peronosporales</taxon>
        <taxon>Peronosporaceae</taxon>
        <taxon>Phytophthora</taxon>
    </lineage>
</organism>
<reference evidence="3" key="1">
    <citation type="journal article" date="2006" name="Science">
        <title>Phytophthora genome sequences uncover evolutionary origins and mechanisms of pathogenesis.</title>
        <authorList>
            <person name="Tyler B.M."/>
            <person name="Tripathy S."/>
            <person name="Zhang X."/>
            <person name="Dehal P."/>
            <person name="Jiang R.H."/>
            <person name="Aerts A."/>
            <person name="Arredondo F.D."/>
            <person name="Baxter L."/>
            <person name="Bensasson D."/>
            <person name="Beynon J.L."/>
            <person name="Chapman J."/>
            <person name="Damasceno C.M."/>
            <person name="Dorrance A.E."/>
            <person name="Dou D."/>
            <person name="Dickerman A.W."/>
            <person name="Dubchak I.L."/>
            <person name="Garbelotto M."/>
            <person name="Gijzen M."/>
            <person name="Gordon S.G."/>
            <person name="Govers F."/>
            <person name="Grunwald N.J."/>
            <person name="Huang W."/>
            <person name="Ivors K.L."/>
            <person name="Jones R.W."/>
            <person name="Kamoun S."/>
            <person name="Krampis K."/>
            <person name="Lamour K.H."/>
            <person name="Lee M.K."/>
            <person name="McDonald W.H."/>
            <person name="Medina M."/>
            <person name="Meijer H.J."/>
            <person name="Nordberg E.K."/>
            <person name="Maclean D.J."/>
            <person name="Ospina-Giraldo M.D."/>
            <person name="Morris P.F."/>
            <person name="Phuntumart V."/>
            <person name="Putnam N.H."/>
            <person name="Rash S."/>
            <person name="Rose J.K."/>
            <person name="Sakihama Y."/>
            <person name="Salamov A.A."/>
            <person name="Savidor A."/>
            <person name="Scheuring C.F."/>
            <person name="Smith B.M."/>
            <person name="Sobral B.W."/>
            <person name="Terry A."/>
            <person name="Torto-Alalibo T.A."/>
            <person name="Win J."/>
            <person name="Xu Z."/>
            <person name="Zhang H."/>
            <person name="Grigoriev I.V."/>
            <person name="Rokhsar D.S."/>
            <person name="Boore J.L."/>
        </authorList>
    </citation>
    <scope>NUCLEOTIDE SEQUENCE [LARGE SCALE GENOMIC DNA]</scope>
    <source>
        <strain evidence="3">Pr102</strain>
    </source>
</reference>
<dbReference type="EMBL" id="DS566148">
    <property type="status" value="NOT_ANNOTATED_CDS"/>
    <property type="molecule type" value="Genomic_DNA"/>
</dbReference>
<dbReference type="PANTHER" id="PTHR22893:SF91">
    <property type="entry name" value="NADPH DEHYDROGENASE 2-RELATED"/>
    <property type="match status" value="1"/>
</dbReference>
<dbReference type="HOGENOM" id="CLU_1536539_0_0_1"/>
<dbReference type="EnsemblProtists" id="Phyra42150">
    <property type="protein sequence ID" value="Phyra42150"/>
    <property type="gene ID" value="Phyra42150"/>
</dbReference>
<dbReference type="eggNOG" id="KOG0134">
    <property type="taxonomic scope" value="Eukaryota"/>
</dbReference>
<evidence type="ECO:0000259" key="1">
    <source>
        <dbReference type="Pfam" id="PF00724"/>
    </source>
</evidence>
<dbReference type="AlphaFoldDB" id="H3G5L1"/>
<dbReference type="PANTHER" id="PTHR22893">
    <property type="entry name" value="NADH OXIDOREDUCTASE-RELATED"/>
    <property type="match status" value="1"/>
</dbReference>
<dbReference type="STRING" id="164328.H3G5L1"/>
<dbReference type="SUPFAM" id="SSF51395">
    <property type="entry name" value="FMN-linked oxidoreductases"/>
    <property type="match status" value="1"/>
</dbReference>
<dbReference type="InParanoid" id="H3G5L1"/>
<dbReference type="GO" id="GO:0010181">
    <property type="term" value="F:FMN binding"/>
    <property type="evidence" value="ECO:0007669"/>
    <property type="project" value="InterPro"/>
</dbReference>
<sequence>LLEQFLHDGINDRTDRYGGSVENRARIVFEALDAMLEVIDSSRLGIRFSPHSLSFRQRDSNPVTTYQHVLQKLSSYGLAYVHLIELRGFFLHESPHAPKGSMVHLFRPLYDGTLITASDYDRSSAIKTLEDREADLVAFWPLLHLEPGPRETLEAGCVTQLVQAQHLLPPGRCGV</sequence>
<dbReference type="InterPro" id="IPR001155">
    <property type="entry name" value="OxRdtase_FMN_N"/>
</dbReference>
<dbReference type="Pfam" id="PF00724">
    <property type="entry name" value="Oxidored_FMN"/>
    <property type="match status" value="1"/>
</dbReference>
<dbReference type="Proteomes" id="UP000005238">
    <property type="component" value="Unassembled WGS sequence"/>
</dbReference>
<dbReference type="GO" id="GO:0016491">
    <property type="term" value="F:oxidoreductase activity"/>
    <property type="evidence" value="ECO:0000318"/>
    <property type="project" value="GO_Central"/>
</dbReference>
<reference evidence="2" key="2">
    <citation type="submission" date="2015-06" db="UniProtKB">
        <authorList>
            <consortium name="EnsemblProtists"/>
        </authorList>
    </citation>
    <scope>IDENTIFICATION</scope>
    <source>
        <strain evidence="2">Pr102</strain>
    </source>
</reference>
<evidence type="ECO:0000313" key="2">
    <source>
        <dbReference type="EnsemblProtists" id="Phyra42150"/>
    </source>
</evidence>
<dbReference type="InterPro" id="IPR013785">
    <property type="entry name" value="Aldolase_TIM"/>
</dbReference>
<dbReference type="InterPro" id="IPR045247">
    <property type="entry name" value="Oye-like"/>
</dbReference>
<dbReference type="Gene3D" id="3.20.20.70">
    <property type="entry name" value="Aldolase class I"/>
    <property type="match status" value="1"/>
</dbReference>
<accession>H3G5L1</accession>
<proteinExistence type="predicted"/>
<evidence type="ECO:0000313" key="3">
    <source>
        <dbReference type="Proteomes" id="UP000005238"/>
    </source>
</evidence>
<keyword evidence="3" id="KW-1185">Reference proteome</keyword>
<protein>
    <recommendedName>
        <fullName evidence="1">NADH:flavin oxidoreductase/NADH oxidase N-terminal domain-containing protein</fullName>
    </recommendedName>
</protein>
<name>H3G5L1_PHYRM</name>
<feature type="domain" description="NADH:flavin oxidoreductase/NADH oxidase N-terminal" evidence="1">
    <location>
        <begin position="1"/>
        <end position="139"/>
    </location>
</feature>